<sequence>MNILQEDPLAQPTPVSAMIKPLNGYRWPSKPVLLPGLVF</sequence>
<name>A0ABQ0JIF3_9VIBR</name>
<organism evidence="1 2">
    <name type="scientific">Vibrio variabilis</name>
    <dbReference type="NCBI Taxonomy" id="990271"/>
    <lineage>
        <taxon>Bacteria</taxon>
        <taxon>Pseudomonadati</taxon>
        <taxon>Pseudomonadota</taxon>
        <taxon>Gammaproteobacteria</taxon>
        <taxon>Vibrionales</taxon>
        <taxon>Vibrionaceae</taxon>
        <taxon>Vibrio</taxon>
    </lineage>
</organism>
<proteinExistence type="predicted"/>
<comment type="caution">
    <text evidence="1">The sequence shown here is derived from an EMBL/GenBank/DDBJ whole genome shotgun (WGS) entry which is preliminary data.</text>
</comment>
<evidence type="ECO:0000313" key="2">
    <source>
        <dbReference type="Proteomes" id="UP000029223"/>
    </source>
</evidence>
<keyword evidence="2" id="KW-1185">Reference proteome</keyword>
<accession>A0ABQ0JIF3</accession>
<evidence type="ECO:0000313" key="1">
    <source>
        <dbReference type="EMBL" id="GAL28524.1"/>
    </source>
</evidence>
<reference evidence="2" key="1">
    <citation type="submission" date="2014-09" db="EMBL/GenBank/DDBJ databases">
        <title>Vibrio variabilis JCM 19239. (C206) whole genome shotgun sequence.</title>
        <authorList>
            <person name="Sawabe T."/>
            <person name="Meirelles P."/>
            <person name="Nakanishi M."/>
            <person name="Sayaka M."/>
            <person name="Hattori M."/>
            <person name="Ohkuma M."/>
        </authorList>
    </citation>
    <scope>NUCLEOTIDE SEQUENCE [LARGE SCALE GENOMIC DNA]</scope>
    <source>
        <strain evidence="2">JCM 19239</strain>
    </source>
</reference>
<dbReference type="Proteomes" id="UP000029223">
    <property type="component" value="Unassembled WGS sequence"/>
</dbReference>
<dbReference type="EMBL" id="BBMS01000045">
    <property type="protein sequence ID" value="GAL28524.1"/>
    <property type="molecule type" value="Genomic_DNA"/>
</dbReference>
<protein>
    <submittedName>
        <fullName evidence="1">Uncharacterized protein</fullName>
    </submittedName>
</protein>
<gene>
    <name evidence="1" type="ORF">JCM19239_3201</name>
</gene>
<reference evidence="2" key="2">
    <citation type="submission" date="2014-09" db="EMBL/GenBank/DDBJ databases">
        <authorList>
            <consortium name="NBRP consortium"/>
            <person name="Sawabe T."/>
            <person name="Meirelles P."/>
            <person name="Nakanishi M."/>
            <person name="Sayaka M."/>
            <person name="Hattori M."/>
            <person name="Ohkuma M."/>
        </authorList>
    </citation>
    <scope>NUCLEOTIDE SEQUENCE [LARGE SCALE GENOMIC DNA]</scope>
    <source>
        <strain evidence="2">JCM 19239</strain>
    </source>
</reference>